<dbReference type="NCBIfam" id="NF001484">
    <property type="entry name" value="PRK00331.1"/>
    <property type="match status" value="1"/>
</dbReference>
<dbReference type="Gene3D" id="3.60.20.10">
    <property type="entry name" value="Glutamine Phosphoribosylpyrophosphate, subunit 1, domain 1"/>
    <property type="match status" value="1"/>
</dbReference>
<dbReference type="PROSITE" id="PS51278">
    <property type="entry name" value="GATASE_TYPE_2"/>
    <property type="match status" value="1"/>
</dbReference>
<name>F8LEC3_9BACT</name>
<comment type="subunit">
    <text evidence="10">Homodimer.</text>
</comment>
<dbReference type="Pfam" id="PF13522">
    <property type="entry name" value="GATase_6"/>
    <property type="match status" value="1"/>
</dbReference>
<dbReference type="PANTHER" id="PTHR10937">
    <property type="entry name" value="GLUCOSAMINE--FRUCTOSE-6-PHOSPHATE AMINOTRANSFERASE, ISOMERIZING"/>
    <property type="match status" value="1"/>
</dbReference>
<feature type="active site" description="Nucleophile; for GATase activity" evidence="10">
    <location>
        <position position="2"/>
    </location>
</feature>
<dbReference type="EMBL" id="FR872657">
    <property type="protein sequence ID" value="CCB91839.1"/>
    <property type="molecule type" value="Genomic_DNA"/>
</dbReference>
<dbReference type="CDD" id="cd00714">
    <property type="entry name" value="GFAT"/>
    <property type="match status" value="1"/>
</dbReference>
<keyword evidence="9" id="KW-0315">Glutamine amidotransferase</keyword>
<dbReference type="Pfam" id="PF01380">
    <property type="entry name" value="SIS"/>
    <property type="match status" value="2"/>
</dbReference>
<organism evidence="13">
    <name type="scientific">Waddlia chondrophila 2032/99</name>
    <dbReference type="NCBI Taxonomy" id="765953"/>
    <lineage>
        <taxon>Bacteria</taxon>
        <taxon>Pseudomonadati</taxon>
        <taxon>Chlamydiota</taxon>
        <taxon>Chlamydiia</taxon>
        <taxon>Parachlamydiales</taxon>
        <taxon>Waddliaceae</taxon>
        <taxon>Waddlia</taxon>
    </lineage>
</organism>
<dbReference type="CDD" id="cd05009">
    <property type="entry name" value="SIS_GlmS_GlmD_2"/>
    <property type="match status" value="1"/>
</dbReference>
<keyword evidence="7 10" id="KW-0808">Transferase</keyword>
<comment type="catalytic activity">
    <reaction evidence="1 10">
        <text>D-fructose 6-phosphate + L-glutamine = D-glucosamine 6-phosphate + L-glutamate</text>
        <dbReference type="Rhea" id="RHEA:13237"/>
        <dbReference type="ChEBI" id="CHEBI:29985"/>
        <dbReference type="ChEBI" id="CHEBI:58359"/>
        <dbReference type="ChEBI" id="CHEBI:58725"/>
        <dbReference type="ChEBI" id="CHEBI:61527"/>
        <dbReference type="EC" id="2.6.1.16"/>
    </reaction>
</comment>
<dbReference type="GO" id="GO:0005975">
    <property type="term" value="P:carbohydrate metabolic process"/>
    <property type="evidence" value="ECO:0007669"/>
    <property type="project" value="UniProtKB-UniRule"/>
</dbReference>
<feature type="active site" description="For Fru-6P isomerization activity" evidence="10">
    <location>
        <position position="603"/>
    </location>
</feature>
<dbReference type="FunFam" id="3.40.50.10490:FF:000001">
    <property type="entry name" value="Glutamine--fructose-6-phosphate aminotransferase [isomerizing]"/>
    <property type="match status" value="1"/>
</dbReference>
<gene>
    <name evidence="10 13" type="primary">glmS</name>
    <name evidence="13" type="ORF">WCH_AX07030</name>
</gene>
<dbReference type="InterPro" id="IPR005855">
    <property type="entry name" value="GFAT"/>
</dbReference>
<dbReference type="PROSITE" id="PS51464">
    <property type="entry name" value="SIS"/>
    <property type="match status" value="2"/>
</dbReference>
<dbReference type="InterPro" id="IPR047084">
    <property type="entry name" value="GFAT_N"/>
</dbReference>
<dbReference type="GO" id="GO:0005829">
    <property type="term" value="C:cytosol"/>
    <property type="evidence" value="ECO:0007669"/>
    <property type="project" value="TreeGrafter"/>
</dbReference>
<feature type="initiator methionine" description="Removed" evidence="10">
    <location>
        <position position="1"/>
    </location>
</feature>
<dbReference type="GO" id="GO:0006487">
    <property type="term" value="P:protein N-linked glycosylation"/>
    <property type="evidence" value="ECO:0007669"/>
    <property type="project" value="TreeGrafter"/>
</dbReference>
<dbReference type="CDD" id="cd05008">
    <property type="entry name" value="SIS_GlmS_GlmD_1"/>
    <property type="match status" value="1"/>
</dbReference>
<evidence type="ECO:0000256" key="3">
    <source>
        <dbReference type="ARBA" id="ARBA00012916"/>
    </source>
</evidence>
<dbReference type="AlphaFoldDB" id="F8LEC3"/>
<dbReference type="NCBIfam" id="TIGR01135">
    <property type="entry name" value="glmS"/>
    <property type="match status" value="1"/>
</dbReference>
<dbReference type="InterPro" id="IPR035490">
    <property type="entry name" value="GlmS/FrlB_SIS"/>
</dbReference>
<comment type="subcellular location">
    <subcellularLocation>
        <location evidence="2 10">Cytoplasm</location>
    </subcellularLocation>
</comment>
<dbReference type="SUPFAM" id="SSF56235">
    <property type="entry name" value="N-terminal nucleophile aminohydrolases (Ntn hydrolases)"/>
    <property type="match status" value="1"/>
</dbReference>
<evidence type="ECO:0000256" key="8">
    <source>
        <dbReference type="ARBA" id="ARBA00022737"/>
    </source>
</evidence>
<keyword evidence="8" id="KW-0677">Repeat</keyword>
<feature type="domain" description="SIS" evidence="12">
    <location>
        <begin position="286"/>
        <end position="425"/>
    </location>
</feature>
<evidence type="ECO:0000256" key="5">
    <source>
        <dbReference type="ARBA" id="ARBA00022490"/>
    </source>
</evidence>
<evidence type="ECO:0000259" key="11">
    <source>
        <dbReference type="PROSITE" id="PS51278"/>
    </source>
</evidence>
<evidence type="ECO:0000256" key="9">
    <source>
        <dbReference type="ARBA" id="ARBA00022962"/>
    </source>
</evidence>
<dbReference type="FunFam" id="3.60.20.10:FF:000006">
    <property type="entry name" value="Glutamine--fructose-6-phosphate aminotransferase [isomerizing]"/>
    <property type="match status" value="1"/>
</dbReference>
<reference evidence="13" key="1">
    <citation type="submission" date="2011-05" db="EMBL/GenBank/DDBJ databases">
        <title>Unity in variety -- the pan-genome of the Chlamydiae.</title>
        <authorList>
            <person name="Collingro A."/>
            <person name="Tischler P."/>
            <person name="Weinmaier T."/>
            <person name="Penz T."/>
            <person name="Heinz E."/>
            <person name="Brunham R.C."/>
            <person name="Read T.D."/>
            <person name="Bavoil P.M."/>
            <person name="Sachse K."/>
            <person name="Kahane S."/>
            <person name="Friedman M.G."/>
            <person name="Rattei T."/>
            <person name="Myers G.S.A."/>
            <person name="Horn M."/>
        </authorList>
    </citation>
    <scope>NUCLEOTIDE SEQUENCE</scope>
    <source>
        <strain evidence="13">2032/99</strain>
    </source>
</reference>
<evidence type="ECO:0000256" key="7">
    <source>
        <dbReference type="ARBA" id="ARBA00022679"/>
    </source>
</evidence>
<dbReference type="GO" id="GO:0006002">
    <property type="term" value="P:fructose 6-phosphate metabolic process"/>
    <property type="evidence" value="ECO:0007669"/>
    <property type="project" value="TreeGrafter"/>
</dbReference>
<dbReference type="HAMAP" id="MF_00164">
    <property type="entry name" value="GlmS"/>
    <property type="match status" value="1"/>
</dbReference>
<evidence type="ECO:0000256" key="4">
    <source>
        <dbReference type="ARBA" id="ARBA00016090"/>
    </source>
</evidence>
<feature type="domain" description="Glutamine amidotransferase type-2" evidence="11">
    <location>
        <begin position="2"/>
        <end position="217"/>
    </location>
</feature>
<dbReference type="GO" id="GO:0006047">
    <property type="term" value="P:UDP-N-acetylglucosamine metabolic process"/>
    <property type="evidence" value="ECO:0007669"/>
    <property type="project" value="TreeGrafter"/>
</dbReference>
<dbReference type="InterPro" id="IPR017932">
    <property type="entry name" value="GATase_2_dom"/>
</dbReference>
<dbReference type="InterPro" id="IPR046348">
    <property type="entry name" value="SIS_dom_sf"/>
</dbReference>
<dbReference type="InterPro" id="IPR035466">
    <property type="entry name" value="GlmS/AgaS_SIS"/>
</dbReference>
<dbReference type="Gene3D" id="3.40.50.10490">
    <property type="entry name" value="Glucose-6-phosphate isomerase like protein, domain 1"/>
    <property type="match status" value="2"/>
</dbReference>
<dbReference type="InterPro" id="IPR001347">
    <property type="entry name" value="SIS_dom"/>
</dbReference>
<feature type="domain" description="SIS" evidence="12">
    <location>
        <begin position="457"/>
        <end position="598"/>
    </location>
</feature>
<proteinExistence type="inferred from homology"/>
<dbReference type="GO" id="GO:0097367">
    <property type="term" value="F:carbohydrate derivative binding"/>
    <property type="evidence" value="ECO:0007669"/>
    <property type="project" value="InterPro"/>
</dbReference>
<protein>
    <recommendedName>
        <fullName evidence="4 10">Glutamine--fructose-6-phosphate aminotransferase [isomerizing]</fullName>
        <ecNumber evidence="3 10">2.6.1.16</ecNumber>
    </recommendedName>
    <alternativeName>
        <fullName evidence="10">D-fructose-6-phosphate amidotransferase</fullName>
    </alternativeName>
    <alternativeName>
        <fullName evidence="10">GFAT</fullName>
    </alternativeName>
    <alternativeName>
        <fullName evidence="10">Glucosamine-6-phosphate synthase</fullName>
    </alternativeName>
    <alternativeName>
        <fullName evidence="10">Hexosephosphate aminotransferase</fullName>
    </alternativeName>
    <alternativeName>
        <fullName evidence="10">L-glutamine--D-fructose-6-phosphate amidotransferase</fullName>
    </alternativeName>
</protein>
<accession>F8LEC3</accession>
<dbReference type="InterPro" id="IPR029055">
    <property type="entry name" value="Ntn_hydrolases_N"/>
</dbReference>
<sequence>MCGIFGYVGKKNSVKIAIEGLKRLEYRGYDSAGIAGVSSGQLFACKEVGKVAILETIVEKADISLDAAIAHTRWATHGKPSGLNAHPHLDTLHSLAVVHNGIVENHDTLRRHLMQQGVAFESETDTEVIAHLVSSFYEGDLLKAVKETIPLLEGSFAIALVHKDYPDQIIAVAHESPLVIGIGEDEAFISSDSHAFISHTREVVFLSNSEIAVVTPNKLEIFNTSLQQIQKEREILSIEAEEISKKGYQHYTLKEINEQPQSIRNALLSRYFEDYGTAVFEELTFDVNELLSIQRVLILACGTSWHAGCVGSYLIEDMARIPVQVEISSEFRYKNPIVPPGTFVVAVSQSGETADTIAALRELKAKAVKVLGICNVHSSTLARECDCTIFLKAGPEIGVCSTKAFVSQVVVFSLFSLLLARMRHMSKADGQEFIQALKVLPEQVQKVLNQADAIQSLAKKYAKYDNFFYLGRHYMFPTALEGALKLKEISYINANGYPAGEMKHGPIALIGPDCPTVAFCANRLTYDKLLSNLMEIKSRSGPIIAISEEGSAGIDSIADDVIWVPASRDEIAVVPTTVAAQLFAYYVALERGEDIDQPRNLAKSVTVE</sequence>
<keyword evidence="6 10" id="KW-0032">Aminotransferase</keyword>
<evidence type="ECO:0000313" key="13">
    <source>
        <dbReference type="EMBL" id="CCB91839.1"/>
    </source>
</evidence>
<dbReference type="PANTHER" id="PTHR10937:SF0">
    <property type="entry name" value="GLUTAMINE--FRUCTOSE-6-PHOSPHATE TRANSAMINASE (ISOMERIZING)"/>
    <property type="match status" value="1"/>
</dbReference>
<comment type="function">
    <text evidence="10">Catalyzes the first step in hexosamine metabolism, converting fructose-6P into glucosamine-6P using glutamine as a nitrogen source.</text>
</comment>
<evidence type="ECO:0000256" key="6">
    <source>
        <dbReference type="ARBA" id="ARBA00022576"/>
    </source>
</evidence>
<keyword evidence="5 10" id="KW-0963">Cytoplasm</keyword>
<dbReference type="SUPFAM" id="SSF53697">
    <property type="entry name" value="SIS domain"/>
    <property type="match status" value="1"/>
</dbReference>
<dbReference type="EC" id="2.6.1.16" evidence="3 10"/>
<dbReference type="GO" id="GO:0004360">
    <property type="term" value="F:glutamine-fructose-6-phosphate transaminase (isomerizing) activity"/>
    <property type="evidence" value="ECO:0007669"/>
    <property type="project" value="UniProtKB-UniRule"/>
</dbReference>
<evidence type="ECO:0000256" key="2">
    <source>
        <dbReference type="ARBA" id="ARBA00004496"/>
    </source>
</evidence>
<evidence type="ECO:0000256" key="10">
    <source>
        <dbReference type="HAMAP-Rule" id="MF_00164"/>
    </source>
</evidence>
<evidence type="ECO:0000256" key="1">
    <source>
        <dbReference type="ARBA" id="ARBA00001031"/>
    </source>
</evidence>
<evidence type="ECO:0000259" key="12">
    <source>
        <dbReference type="PROSITE" id="PS51464"/>
    </source>
</evidence>